<keyword evidence="6 8" id="KW-0808">Transferase</keyword>
<dbReference type="GO" id="GO:0003676">
    <property type="term" value="F:nucleic acid binding"/>
    <property type="evidence" value="ECO:0007669"/>
    <property type="project" value="InterPro"/>
</dbReference>
<dbReference type="Pfam" id="PF03602">
    <property type="entry name" value="Cons_hypoth95"/>
    <property type="match status" value="1"/>
</dbReference>
<dbReference type="Gene3D" id="3.40.50.150">
    <property type="entry name" value="Vaccinia Virus protein VP39"/>
    <property type="match status" value="1"/>
</dbReference>
<dbReference type="GO" id="GO:0052913">
    <property type="term" value="F:16S rRNA (guanine(966)-N(2))-methyltransferase activity"/>
    <property type="evidence" value="ECO:0007669"/>
    <property type="project" value="UniProtKB-EC"/>
</dbReference>
<dbReference type="PANTHER" id="PTHR43542:SF1">
    <property type="entry name" value="METHYLTRANSFERASE"/>
    <property type="match status" value="1"/>
</dbReference>
<evidence type="ECO:0000256" key="6">
    <source>
        <dbReference type="ARBA" id="ARBA00022679"/>
    </source>
</evidence>
<dbReference type="PROSITE" id="PS00092">
    <property type="entry name" value="N6_MTASE"/>
    <property type="match status" value="1"/>
</dbReference>
<keyword evidence="8" id="KW-0949">S-adenosyl-L-methionine</keyword>
<keyword evidence="5 8" id="KW-0489">Methyltransferase</keyword>
<dbReference type="InterPro" id="IPR004398">
    <property type="entry name" value="RNA_MeTrfase_RsmD"/>
</dbReference>
<comment type="function">
    <text evidence="1 8">Specifically methylates the guanine in position 966 of 16S rRNA in the assembled 30S particle.</text>
</comment>
<dbReference type="EMBL" id="CP124756">
    <property type="protein sequence ID" value="WGZ95361.1"/>
    <property type="molecule type" value="Genomic_DNA"/>
</dbReference>
<dbReference type="PANTHER" id="PTHR43542">
    <property type="entry name" value="METHYLTRANSFERASE"/>
    <property type="match status" value="1"/>
</dbReference>
<dbReference type="CDD" id="cd02440">
    <property type="entry name" value="AdoMet_MTases"/>
    <property type="match status" value="1"/>
</dbReference>
<dbReference type="NCBIfam" id="TIGR00095">
    <property type="entry name" value="16S rRNA (guanine(966)-N(2))-methyltransferase RsmD"/>
    <property type="match status" value="1"/>
</dbReference>
<reference evidence="9" key="2">
    <citation type="submission" date="2023-04" db="EMBL/GenBank/DDBJ databases">
        <authorList>
            <person name="Beletskiy A.V."/>
            <person name="Mardanov A.V."/>
            <person name="Ravin N.V."/>
        </authorList>
    </citation>
    <scope>NUCLEOTIDE SEQUENCE</scope>
    <source>
        <strain evidence="9">GKL-02</strain>
    </source>
</reference>
<reference evidence="9" key="1">
    <citation type="journal article" date="2023" name="Int. J. Mol. Sci.">
        <title>Metagenomics Revealed a New Genus 'Candidatus Thiocaldithrix dubininis' gen. nov., sp. nov. and a New Species 'Candidatus Thiothrix putei' sp. nov. in the Family Thiotrichaceae, Some Members of Which Have Traits of Both Na+- and H+-Motive Energetics.</title>
        <authorList>
            <person name="Ravin N.V."/>
            <person name="Muntyan M.S."/>
            <person name="Smolyakov D.D."/>
            <person name="Rudenko T.S."/>
            <person name="Beletsky A.V."/>
            <person name="Mardanov A.V."/>
            <person name="Grabovich M.Y."/>
        </authorList>
    </citation>
    <scope>NUCLEOTIDE SEQUENCE</scope>
    <source>
        <strain evidence="9">GKL-02</strain>
    </source>
</reference>
<evidence type="ECO:0000256" key="7">
    <source>
        <dbReference type="ARBA" id="ARBA00048326"/>
    </source>
</evidence>
<keyword evidence="8" id="KW-0698">rRNA processing</keyword>
<comment type="similarity">
    <text evidence="2 8">Belongs to the methyltransferase superfamily. RsmD family.</text>
</comment>
<evidence type="ECO:0000256" key="5">
    <source>
        <dbReference type="ARBA" id="ARBA00022603"/>
    </source>
</evidence>
<evidence type="ECO:0000313" key="9">
    <source>
        <dbReference type="EMBL" id="WGZ95361.1"/>
    </source>
</evidence>
<dbReference type="EC" id="2.1.1.171" evidence="3 8"/>
<dbReference type="AlphaFoldDB" id="A0AA95HDL4"/>
<dbReference type="PIRSF" id="PIRSF004553">
    <property type="entry name" value="CHP00095"/>
    <property type="match status" value="1"/>
</dbReference>
<dbReference type="InterPro" id="IPR029063">
    <property type="entry name" value="SAM-dependent_MTases_sf"/>
</dbReference>
<accession>A0AA95HDL4</accession>
<gene>
    <name evidence="9" type="primary">rsmD</name>
    <name evidence="9" type="ORF">QJT81_05075</name>
</gene>
<evidence type="ECO:0000256" key="1">
    <source>
        <dbReference type="ARBA" id="ARBA00002649"/>
    </source>
</evidence>
<dbReference type="SUPFAM" id="SSF53335">
    <property type="entry name" value="S-adenosyl-L-methionine-dependent methyltransferases"/>
    <property type="match status" value="1"/>
</dbReference>
<comment type="catalytic activity">
    <reaction evidence="7 8">
        <text>guanosine(966) in 16S rRNA + S-adenosyl-L-methionine = N(2)-methylguanosine(966) in 16S rRNA + S-adenosyl-L-homocysteine + H(+)</text>
        <dbReference type="Rhea" id="RHEA:23548"/>
        <dbReference type="Rhea" id="RHEA-COMP:10211"/>
        <dbReference type="Rhea" id="RHEA-COMP:10212"/>
        <dbReference type="ChEBI" id="CHEBI:15378"/>
        <dbReference type="ChEBI" id="CHEBI:57856"/>
        <dbReference type="ChEBI" id="CHEBI:59789"/>
        <dbReference type="ChEBI" id="CHEBI:74269"/>
        <dbReference type="ChEBI" id="CHEBI:74481"/>
        <dbReference type="EC" id="2.1.1.171"/>
    </reaction>
</comment>
<protein>
    <recommendedName>
        <fullName evidence="4 8">Ribosomal RNA small subunit methyltransferase D</fullName>
        <ecNumber evidence="3 8">2.1.1.171</ecNumber>
    </recommendedName>
</protein>
<evidence type="ECO:0000256" key="4">
    <source>
        <dbReference type="ARBA" id="ARBA00013682"/>
    </source>
</evidence>
<sequence>MKNNLLRIIGGEWRSRKLRFADVPGLRPTPDRVRETLFNWLQTQVPGARCLDLFAGSGALGLEALSRGASEVVMVEKHPAAAKALRDNIALLGAQQAVLVHDDAFRYLQRETGAFDLIFLDPPFRKNLLEPVLETLLAKSLLNPDGMIYLEQEADAAINFGRFNLRIHRETQAGQVKSLLLI</sequence>
<organism evidence="9">
    <name type="scientific">Candidatus Thiothrix putei</name>
    <dbReference type="NCBI Taxonomy" id="3080811"/>
    <lineage>
        <taxon>Bacteria</taxon>
        <taxon>Pseudomonadati</taxon>
        <taxon>Pseudomonadota</taxon>
        <taxon>Gammaproteobacteria</taxon>
        <taxon>Thiotrichales</taxon>
        <taxon>Thiotrichaceae</taxon>
        <taxon>Thiothrix</taxon>
    </lineage>
</organism>
<dbReference type="KEGG" id="tput:QJT81_05075"/>
<dbReference type="Proteomes" id="UP001301326">
    <property type="component" value="Chromosome"/>
</dbReference>
<evidence type="ECO:0000256" key="3">
    <source>
        <dbReference type="ARBA" id="ARBA00012141"/>
    </source>
</evidence>
<evidence type="ECO:0000256" key="8">
    <source>
        <dbReference type="PIRNR" id="PIRNR004553"/>
    </source>
</evidence>
<evidence type="ECO:0000256" key="2">
    <source>
        <dbReference type="ARBA" id="ARBA00005269"/>
    </source>
</evidence>
<name>A0AA95HDL4_9GAMM</name>
<dbReference type="InterPro" id="IPR002052">
    <property type="entry name" value="DNA_methylase_N6_adenine_CS"/>
</dbReference>
<proteinExistence type="inferred from homology"/>